<accession>A0ABY7ES41</accession>
<dbReference type="Proteomes" id="UP001164746">
    <property type="component" value="Chromosome 8"/>
</dbReference>
<dbReference type="Gene3D" id="2.60.40.2080">
    <property type="match status" value="1"/>
</dbReference>
<dbReference type="SUPFAM" id="SSF141086">
    <property type="entry name" value="Agglutinin HPA-like"/>
    <property type="match status" value="1"/>
</dbReference>
<proteinExistence type="predicted"/>
<evidence type="ECO:0000313" key="2">
    <source>
        <dbReference type="EMBL" id="WAR12778.1"/>
    </source>
</evidence>
<dbReference type="Pfam" id="PF09458">
    <property type="entry name" value="H_lectin"/>
    <property type="match status" value="1"/>
</dbReference>
<protein>
    <recommendedName>
        <fullName evidence="1">H-type lectin domain-containing protein</fullName>
    </recommendedName>
</protein>
<dbReference type="InterPro" id="IPR019019">
    <property type="entry name" value="H-type_lectin_domain"/>
</dbReference>
<gene>
    <name evidence="2" type="ORF">MAR_026958</name>
</gene>
<dbReference type="EMBL" id="CP111019">
    <property type="protein sequence ID" value="WAR12778.1"/>
    <property type="molecule type" value="Genomic_DNA"/>
</dbReference>
<evidence type="ECO:0000259" key="1">
    <source>
        <dbReference type="Pfam" id="PF09458"/>
    </source>
</evidence>
<organism evidence="2 3">
    <name type="scientific">Mya arenaria</name>
    <name type="common">Soft-shell clam</name>
    <dbReference type="NCBI Taxonomy" id="6604"/>
    <lineage>
        <taxon>Eukaryota</taxon>
        <taxon>Metazoa</taxon>
        <taxon>Spiralia</taxon>
        <taxon>Lophotrochozoa</taxon>
        <taxon>Mollusca</taxon>
        <taxon>Bivalvia</taxon>
        <taxon>Autobranchia</taxon>
        <taxon>Heteroconchia</taxon>
        <taxon>Euheterodonta</taxon>
        <taxon>Imparidentia</taxon>
        <taxon>Neoheterodontei</taxon>
        <taxon>Myida</taxon>
        <taxon>Myoidea</taxon>
        <taxon>Myidae</taxon>
        <taxon>Mya</taxon>
    </lineage>
</organism>
<dbReference type="InterPro" id="IPR037221">
    <property type="entry name" value="H-type_lectin_dom_sf"/>
</dbReference>
<keyword evidence="3" id="KW-1185">Reference proteome</keyword>
<sequence>MVCECEDKISTDRYVILLREDVTLLKSKLVNVNAALEQRMASLKETVSGINTSLEEKCQSGEFGPHHNPRPSYPVTLTINFQPAFKSKPAIVYGLKVLDSAHNTNVRVRGSITEMTNAYFKFKISEWADTVMYGAKFSWMACPKTNT</sequence>
<reference evidence="2" key="1">
    <citation type="submission" date="2022-11" db="EMBL/GenBank/DDBJ databases">
        <title>Centuries of genome instability and evolution in soft-shell clam transmissible cancer (bioRxiv).</title>
        <authorList>
            <person name="Hart S.F.M."/>
            <person name="Yonemitsu M.A."/>
            <person name="Giersch R.M."/>
            <person name="Beal B.F."/>
            <person name="Arriagada G."/>
            <person name="Davis B.W."/>
            <person name="Ostrander E.A."/>
            <person name="Goff S.P."/>
            <person name="Metzger M.J."/>
        </authorList>
    </citation>
    <scope>NUCLEOTIDE SEQUENCE</scope>
    <source>
        <strain evidence="2">MELC-2E11</strain>
        <tissue evidence="2">Siphon/mantle</tissue>
    </source>
</reference>
<feature type="domain" description="H-type lectin" evidence="1">
    <location>
        <begin position="77"/>
        <end position="141"/>
    </location>
</feature>
<evidence type="ECO:0000313" key="3">
    <source>
        <dbReference type="Proteomes" id="UP001164746"/>
    </source>
</evidence>
<name>A0ABY7ES41_MYAAR</name>